<dbReference type="AlphaFoldDB" id="A0A2N3HQR5"/>
<proteinExistence type="predicted"/>
<organism evidence="2 3">
    <name type="scientific">Labilibaculum manganireducens</name>
    <dbReference type="NCBI Taxonomy" id="1940525"/>
    <lineage>
        <taxon>Bacteria</taxon>
        <taxon>Pseudomonadati</taxon>
        <taxon>Bacteroidota</taxon>
        <taxon>Bacteroidia</taxon>
        <taxon>Marinilabiliales</taxon>
        <taxon>Marinifilaceae</taxon>
        <taxon>Labilibaculum</taxon>
    </lineage>
</organism>
<evidence type="ECO:0000256" key="1">
    <source>
        <dbReference type="SAM" id="SignalP"/>
    </source>
</evidence>
<dbReference type="Proteomes" id="UP000233618">
    <property type="component" value="Unassembled WGS sequence"/>
</dbReference>
<sequence>MKVTTSLFIVLFLLMHLSLKAQNHNCKESITITEIKDSIVNKNYSYKYILPKVVSKGELRLEKLNNTIARMAFSGFLSENNKEINDSLTGIEGYFDKQIERLNDLEAKGLVIQHNTKLSYSTKFNDKGLLSFKFLTRETQTTNEERRVSYLSLDSKTGKEVLFDDIIVDTLSLPLLSKIEISFYKQVKKEIDDFTISVGRKDTIRSFLIVNNEDNFPLQKSPKGYFCKNDKGKSGMCFIIESASPKLFQSLEWFVKGCFFSFEELEPYLTEDFKIRIGLE</sequence>
<evidence type="ECO:0008006" key="4">
    <source>
        <dbReference type="Google" id="ProtNLM"/>
    </source>
</evidence>
<keyword evidence="1" id="KW-0732">Signal</keyword>
<name>A0A2N3HQR5_9BACT</name>
<comment type="caution">
    <text evidence="2">The sequence shown here is derived from an EMBL/GenBank/DDBJ whole genome shotgun (WGS) entry which is preliminary data.</text>
</comment>
<keyword evidence="3" id="KW-1185">Reference proteome</keyword>
<evidence type="ECO:0000313" key="3">
    <source>
        <dbReference type="Proteomes" id="UP000233618"/>
    </source>
</evidence>
<dbReference type="EMBL" id="MVDE01000065">
    <property type="protein sequence ID" value="PKQ60401.1"/>
    <property type="molecule type" value="Genomic_DNA"/>
</dbReference>
<reference evidence="2 3" key="1">
    <citation type="journal article" date="2017" name="Front. Microbiol.">
        <title>Labilibaculum manganireducens gen. nov., sp. nov. and Labilibaculum filiforme sp. nov., Novel Bacteroidetes Isolated from Subsurface Sediments of the Baltic Sea.</title>
        <authorList>
            <person name="Vandieken V."/>
            <person name="Marshall I.P."/>
            <person name="Niemann H."/>
            <person name="Engelen B."/>
            <person name="Cypionka H."/>
        </authorList>
    </citation>
    <scope>NUCLEOTIDE SEQUENCE [LARGE SCALE GENOMIC DNA]</scope>
    <source>
        <strain evidence="2 3">59.10-2M</strain>
    </source>
</reference>
<protein>
    <recommendedName>
        <fullName evidence="4">DUF3298 domain-containing protein</fullName>
    </recommendedName>
</protein>
<accession>A0A2N3HQR5</accession>
<dbReference type="RefSeq" id="WP_143470973.1">
    <property type="nucleotide sequence ID" value="NZ_MVDE01000065.1"/>
</dbReference>
<evidence type="ECO:0000313" key="2">
    <source>
        <dbReference type="EMBL" id="PKQ60401.1"/>
    </source>
</evidence>
<feature type="chain" id="PRO_5014865450" description="DUF3298 domain-containing protein" evidence="1">
    <location>
        <begin position="22"/>
        <end position="280"/>
    </location>
</feature>
<gene>
    <name evidence="2" type="ORF">BZG01_21045</name>
</gene>
<feature type="signal peptide" evidence="1">
    <location>
        <begin position="1"/>
        <end position="21"/>
    </location>
</feature>